<dbReference type="InterPro" id="IPR050111">
    <property type="entry name" value="C-type_lectin/snaclec_domain"/>
</dbReference>
<dbReference type="PROSITE" id="PS50041">
    <property type="entry name" value="C_TYPE_LECTIN_2"/>
    <property type="match status" value="1"/>
</dbReference>
<organism evidence="3 4">
    <name type="scientific">Chanos chanos</name>
    <name type="common">Milkfish</name>
    <name type="synonym">Mugil chanos</name>
    <dbReference type="NCBI Taxonomy" id="29144"/>
    <lineage>
        <taxon>Eukaryota</taxon>
        <taxon>Metazoa</taxon>
        <taxon>Chordata</taxon>
        <taxon>Craniata</taxon>
        <taxon>Vertebrata</taxon>
        <taxon>Euteleostomi</taxon>
        <taxon>Actinopterygii</taxon>
        <taxon>Neopterygii</taxon>
        <taxon>Teleostei</taxon>
        <taxon>Ostariophysi</taxon>
        <taxon>Gonorynchiformes</taxon>
        <taxon>Chanidae</taxon>
        <taxon>Chanos</taxon>
    </lineage>
</organism>
<evidence type="ECO:0000259" key="2">
    <source>
        <dbReference type="PROSITE" id="PS50041"/>
    </source>
</evidence>
<keyword evidence="3" id="KW-1185">Reference proteome</keyword>
<dbReference type="Gene3D" id="3.10.100.10">
    <property type="entry name" value="Mannose-Binding Protein A, subunit A"/>
    <property type="match status" value="1"/>
</dbReference>
<name>A0A6J2WJQ7_CHACN</name>
<evidence type="ECO:0000256" key="1">
    <source>
        <dbReference type="ARBA" id="ARBA00022734"/>
    </source>
</evidence>
<dbReference type="InterPro" id="IPR033989">
    <property type="entry name" value="CD209-like_CTLD"/>
</dbReference>
<dbReference type="AlphaFoldDB" id="A0A6J2WJQ7"/>
<gene>
    <name evidence="4" type="primary">LOC115823668</name>
</gene>
<evidence type="ECO:0000313" key="4">
    <source>
        <dbReference type="RefSeq" id="XP_030643561.1"/>
    </source>
</evidence>
<keyword evidence="1" id="KW-0430">Lectin</keyword>
<reference evidence="3" key="1">
    <citation type="submission" date="2024-06" db="UniProtKB">
        <authorList>
            <consortium name="RefSeq"/>
        </authorList>
    </citation>
    <scope>NUCLEOTIDE SEQUENCE [LARGE SCALE GENOMIC DNA]</scope>
</reference>
<dbReference type="OrthoDB" id="6337382at2759"/>
<dbReference type="RefSeq" id="XP_030643561.1">
    <property type="nucleotide sequence ID" value="XM_030787701.1"/>
</dbReference>
<dbReference type="CDD" id="cd03590">
    <property type="entry name" value="CLECT_DC-SIGN_like"/>
    <property type="match status" value="1"/>
</dbReference>
<sequence>MVTHGNHLQQGWVIYNSSLYYISNYQKTWSGSRQDCRDRGADLVIINSKEEQEFIKGLSGKKKAFIGLTEDVTEGKWNWVDGTALTTGYWDGGQPDKGRDENCVTIQHQCSCDRLETWHDVPCSVEYNFICEKAVQ</sequence>
<accession>A0A6J2WJQ7</accession>
<dbReference type="SUPFAM" id="SSF56436">
    <property type="entry name" value="C-type lectin-like"/>
    <property type="match status" value="1"/>
</dbReference>
<dbReference type="InParanoid" id="A0A6J2WJQ7"/>
<dbReference type="PANTHER" id="PTHR22803">
    <property type="entry name" value="MANNOSE, PHOSPHOLIPASE, LECTIN RECEPTOR RELATED"/>
    <property type="match status" value="1"/>
</dbReference>
<proteinExistence type="predicted"/>
<dbReference type="InterPro" id="IPR016187">
    <property type="entry name" value="CTDL_fold"/>
</dbReference>
<dbReference type="GO" id="GO:0030246">
    <property type="term" value="F:carbohydrate binding"/>
    <property type="evidence" value="ECO:0007669"/>
    <property type="project" value="UniProtKB-KW"/>
</dbReference>
<dbReference type="InterPro" id="IPR016186">
    <property type="entry name" value="C-type_lectin-like/link_sf"/>
</dbReference>
<dbReference type="Pfam" id="PF00059">
    <property type="entry name" value="Lectin_C"/>
    <property type="match status" value="1"/>
</dbReference>
<dbReference type="InterPro" id="IPR001304">
    <property type="entry name" value="C-type_lectin-like"/>
</dbReference>
<dbReference type="GeneID" id="115823668"/>
<feature type="domain" description="C-type lectin" evidence="2">
    <location>
        <begin position="15"/>
        <end position="132"/>
    </location>
</feature>
<protein>
    <submittedName>
        <fullName evidence="4">C-type lectin domain family 4 member E-like</fullName>
    </submittedName>
</protein>
<evidence type="ECO:0000313" key="3">
    <source>
        <dbReference type="Proteomes" id="UP000504632"/>
    </source>
</evidence>
<dbReference type="SMART" id="SM00034">
    <property type="entry name" value="CLECT"/>
    <property type="match status" value="1"/>
</dbReference>
<reference evidence="4" key="2">
    <citation type="submission" date="2025-08" db="UniProtKB">
        <authorList>
            <consortium name="RefSeq"/>
        </authorList>
    </citation>
    <scope>IDENTIFICATION</scope>
</reference>
<dbReference type="Proteomes" id="UP000504632">
    <property type="component" value="Chromosome 11"/>
</dbReference>